<dbReference type="InterPro" id="IPR004147">
    <property type="entry name" value="ABC1_dom"/>
</dbReference>
<evidence type="ECO:0000256" key="5">
    <source>
        <dbReference type="SAM" id="MobiDB-lite"/>
    </source>
</evidence>
<dbReference type="PANTHER" id="PTHR43851:SF3">
    <property type="entry name" value="COENZYME Q8"/>
    <property type="match status" value="1"/>
</dbReference>
<evidence type="ECO:0000313" key="7">
    <source>
        <dbReference type="EMBL" id="KAL2911670.1"/>
    </source>
</evidence>
<keyword evidence="3" id="KW-0547">Nucleotide-binding</keyword>
<dbReference type="InterPro" id="IPR051409">
    <property type="entry name" value="Atypical_kinase_ADCK"/>
</dbReference>
<gene>
    <name evidence="7" type="ORF">HK105_208878</name>
</gene>
<evidence type="ECO:0000313" key="8">
    <source>
        <dbReference type="Proteomes" id="UP001527925"/>
    </source>
</evidence>
<evidence type="ECO:0000256" key="2">
    <source>
        <dbReference type="ARBA" id="ARBA00022679"/>
    </source>
</evidence>
<organism evidence="7 8">
    <name type="scientific">Polyrhizophydium stewartii</name>
    <dbReference type="NCBI Taxonomy" id="2732419"/>
    <lineage>
        <taxon>Eukaryota</taxon>
        <taxon>Fungi</taxon>
        <taxon>Fungi incertae sedis</taxon>
        <taxon>Chytridiomycota</taxon>
        <taxon>Chytridiomycota incertae sedis</taxon>
        <taxon>Chytridiomycetes</taxon>
        <taxon>Rhizophydiales</taxon>
        <taxon>Rhizophydiales incertae sedis</taxon>
        <taxon>Polyrhizophydium</taxon>
    </lineage>
</organism>
<dbReference type="Gene3D" id="1.10.510.10">
    <property type="entry name" value="Transferase(Phosphotransferase) domain 1"/>
    <property type="match status" value="1"/>
</dbReference>
<proteinExistence type="inferred from homology"/>
<feature type="domain" description="ABC1 atypical kinase-like" evidence="6">
    <location>
        <begin position="172"/>
        <end position="415"/>
    </location>
</feature>
<keyword evidence="4" id="KW-0067">ATP-binding</keyword>
<dbReference type="SUPFAM" id="SSF56112">
    <property type="entry name" value="Protein kinase-like (PK-like)"/>
    <property type="match status" value="1"/>
</dbReference>
<comment type="caution">
    <text evidence="7">The sequence shown here is derived from an EMBL/GenBank/DDBJ whole genome shotgun (WGS) entry which is preliminary data.</text>
</comment>
<sequence length="522" mass="57378">MRALGDTLSLLLAVRRVPLLSPTAHAHLPSAPALALARPLVAALDHESAARDEAPVPAAADPDRPPSEQVPEVEPHTRALKPAAIPRTRLGRLYEYGTLAAGVGAGMVTEAIRRAAGASSTPDTSLAFSGPNVERIVAKLSKMRGAALKMGQMISIQDNKMVPPEIEAIFRRVHDSANYMPQWQLEGVLKQELGAKWADKFAEFDMVPIAAASIGQVHRAVLHSGQTVAVKVQYPGVADSISSDLANLKSILLLGSMLPKGLYLDNSIRVAAIELALECDYKREAASIDRFGELIVSSGLKGVRVPKVFHEVSTARVLATEFVPGLPIDKAALLDQRTRNEIAESLFRLCLLELFRFRFMQTDPNWSNFLYDAKARQLNLIDFGASREFPKQFTDDYLRLLQASSVGDKQGCLEYSRKLGFLTGFESATMNAAHINSLQLLSLPFMANGPAVYDFRNASDITQKVRSEIPVMLRERLTPPPEESYSLHRKLSGCFLLCNKLGAQIRCRDIFQETVRSYKFDS</sequence>
<evidence type="ECO:0000256" key="3">
    <source>
        <dbReference type="ARBA" id="ARBA00022741"/>
    </source>
</evidence>
<keyword evidence="2" id="KW-0808">Transferase</keyword>
<dbReference type="Proteomes" id="UP001527925">
    <property type="component" value="Unassembled WGS sequence"/>
</dbReference>
<dbReference type="Pfam" id="PF03109">
    <property type="entry name" value="ABC1"/>
    <property type="match status" value="1"/>
</dbReference>
<comment type="similarity">
    <text evidence="1">Belongs to the protein kinase superfamily. ADCK protein kinase family.</text>
</comment>
<keyword evidence="8" id="KW-1185">Reference proteome</keyword>
<accession>A0ABR4MWK9</accession>
<reference evidence="7 8" key="1">
    <citation type="submission" date="2023-09" db="EMBL/GenBank/DDBJ databases">
        <title>Pangenome analysis of Batrachochytrium dendrobatidis and related Chytrids.</title>
        <authorList>
            <person name="Yacoub M.N."/>
            <person name="Stajich J.E."/>
            <person name="James T.Y."/>
        </authorList>
    </citation>
    <scope>NUCLEOTIDE SEQUENCE [LARGE SCALE GENOMIC DNA]</scope>
    <source>
        <strain evidence="7 8">JEL0888</strain>
    </source>
</reference>
<name>A0ABR4MWK9_9FUNG</name>
<evidence type="ECO:0000256" key="4">
    <source>
        <dbReference type="ARBA" id="ARBA00022840"/>
    </source>
</evidence>
<dbReference type="CDD" id="cd13970">
    <property type="entry name" value="ABC1_ADCK3"/>
    <property type="match status" value="1"/>
</dbReference>
<dbReference type="InterPro" id="IPR034646">
    <property type="entry name" value="ADCK3_dom"/>
</dbReference>
<dbReference type="PANTHER" id="PTHR43851">
    <property type="match status" value="1"/>
</dbReference>
<protein>
    <recommendedName>
        <fullName evidence="6">ABC1 atypical kinase-like domain-containing protein</fullName>
    </recommendedName>
</protein>
<dbReference type="InterPro" id="IPR011009">
    <property type="entry name" value="Kinase-like_dom_sf"/>
</dbReference>
<dbReference type="EMBL" id="JADGIZ020000094">
    <property type="protein sequence ID" value="KAL2911670.1"/>
    <property type="molecule type" value="Genomic_DNA"/>
</dbReference>
<feature type="region of interest" description="Disordered" evidence="5">
    <location>
        <begin position="47"/>
        <end position="78"/>
    </location>
</feature>
<evidence type="ECO:0000259" key="6">
    <source>
        <dbReference type="Pfam" id="PF03109"/>
    </source>
</evidence>
<evidence type="ECO:0000256" key="1">
    <source>
        <dbReference type="ARBA" id="ARBA00009670"/>
    </source>
</evidence>